<evidence type="ECO:0000256" key="1">
    <source>
        <dbReference type="SAM" id="MobiDB-lite"/>
    </source>
</evidence>
<reference evidence="2" key="1">
    <citation type="submission" date="2023-07" db="EMBL/GenBank/DDBJ databases">
        <title>draft genome sequence of fig (Ficus carica).</title>
        <authorList>
            <person name="Takahashi T."/>
            <person name="Nishimura K."/>
        </authorList>
    </citation>
    <scope>NUCLEOTIDE SEQUENCE</scope>
</reference>
<comment type="caution">
    <text evidence="2">The sequence shown here is derived from an EMBL/GenBank/DDBJ whole genome shotgun (WGS) entry which is preliminary data.</text>
</comment>
<evidence type="ECO:0000313" key="2">
    <source>
        <dbReference type="EMBL" id="GMN66987.1"/>
    </source>
</evidence>
<evidence type="ECO:0000313" key="3">
    <source>
        <dbReference type="Proteomes" id="UP001187192"/>
    </source>
</evidence>
<name>A0AA88E2M5_FICCA</name>
<organism evidence="2 3">
    <name type="scientific">Ficus carica</name>
    <name type="common">Common fig</name>
    <dbReference type="NCBI Taxonomy" id="3494"/>
    <lineage>
        <taxon>Eukaryota</taxon>
        <taxon>Viridiplantae</taxon>
        <taxon>Streptophyta</taxon>
        <taxon>Embryophyta</taxon>
        <taxon>Tracheophyta</taxon>
        <taxon>Spermatophyta</taxon>
        <taxon>Magnoliopsida</taxon>
        <taxon>eudicotyledons</taxon>
        <taxon>Gunneridae</taxon>
        <taxon>Pentapetalae</taxon>
        <taxon>rosids</taxon>
        <taxon>fabids</taxon>
        <taxon>Rosales</taxon>
        <taxon>Moraceae</taxon>
        <taxon>Ficeae</taxon>
        <taxon>Ficus</taxon>
    </lineage>
</organism>
<feature type="region of interest" description="Disordered" evidence="1">
    <location>
        <begin position="1"/>
        <end position="20"/>
    </location>
</feature>
<gene>
    <name evidence="2" type="ORF">TIFTF001_036052</name>
</gene>
<dbReference type="AlphaFoldDB" id="A0AA88E2M5"/>
<sequence length="300" mass="33509">MDTGPSNEASERSRPATTSGVEVLSISPIARLTKPPRRLSVELFLRTSNPRSVLTEEDLSDIRGRFGFPNEVQLRLPFKDERADTVSEGWIFDVERDEGFLGIDCTGGRSGRRAICQHYSSRQQLAFSFWDTSSIDHDPWNFLGDSKLQSMGGLANAFYPLWGTLRKELKKPPPKALLFEKKLERLLAQPNREWDEINVPKRFRASSLWKDFVELPSGIAKRVPSWVDWPFVIGGALRRLFGPPLFIEPLSDEEALIAEFALDTMSVAFPSAKDLLAKNKAKKEAEKAAKAAADASASSA</sequence>
<keyword evidence="3" id="KW-1185">Reference proteome</keyword>
<accession>A0AA88E2M5</accession>
<dbReference type="Proteomes" id="UP001187192">
    <property type="component" value="Unassembled WGS sequence"/>
</dbReference>
<dbReference type="EMBL" id="BTGU01000389">
    <property type="protein sequence ID" value="GMN66987.1"/>
    <property type="molecule type" value="Genomic_DNA"/>
</dbReference>
<proteinExistence type="predicted"/>
<protein>
    <submittedName>
        <fullName evidence="2">Uncharacterized protein</fullName>
    </submittedName>
</protein>